<sequence>MNIFKQLIKSIHSPKHIAAFRFQGIGKTILYIFLLSFLSVIPRVIELTSFSTNAINDVQDALEHNIPSFTIKDGKLESESKEPIIIEKPDMTIVFDSTGDTEAKDMEEEEKSIAFLKDSIVVNLMGSVEWSYSMIGAEDITKDQALSTVNMMDSLKWIFLPVAMISVYLFSSAVMFLKIMIFALIATAFATAMQKRVNYRQGFRITAYAATLSTLFFAIMELLKTPVPAAPFVDWFVITVIIYLSVKEIPQRKA</sequence>
<dbReference type="RefSeq" id="WP_063191696.1">
    <property type="nucleotide sequence ID" value="NZ_LQQY01000034.1"/>
</dbReference>
<feature type="transmembrane region" description="Helical" evidence="1">
    <location>
        <begin position="229"/>
        <end position="246"/>
    </location>
</feature>
<feature type="transmembrane region" description="Helical" evidence="1">
    <location>
        <begin position="28"/>
        <end position="45"/>
    </location>
</feature>
<accession>A0A165JAV3</accession>
<proteinExistence type="predicted"/>
<organism evidence="2 3">
    <name type="scientific">Rossellomorea marisflavi</name>
    <dbReference type="NCBI Taxonomy" id="189381"/>
    <lineage>
        <taxon>Bacteria</taxon>
        <taxon>Bacillati</taxon>
        <taxon>Bacillota</taxon>
        <taxon>Bacilli</taxon>
        <taxon>Bacillales</taxon>
        <taxon>Bacillaceae</taxon>
        <taxon>Rossellomorea</taxon>
    </lineage>
</organism>
<dbReference type="OrthoDB" id="1903376at2"/>
<gene>
    <name evidence="2" type="ORF">AV649_06445</name>
</gene>
<keyword evidence="1" id="KW-0812">Transmembrane</keyword>
<dbReference type="Proteomes" id="UP000076510">
    <property type="component" value="Unassembled WGS sequence"/>
</dbReference>
<evidence type="ECO:0000313" key="3">
    <source>
        <dbReference type="Proteomes" id="UP000076510"/>
    </source>
</evidence>
<evidence type="ECO:0000256" key="1">
    <source>
        <dbReference type="SAM" id="Phobius"/>
    </source>
</evidence>
<comment type="caution">
    <text evidence="2">The sequence shown here is derived from an EMBL/GenBank/DDBJ whole genome shotgun (WGS) entry which is preliminary data.</text>
</comment>
<reference evidence="3" key="1">
    <citation type="submission" date="2016-01" db="EMBL/GenBank/DDBJ databases">
        <title>Whole genome sequencing of Bhargavaea cecembensis T14.</title>
        <authorList>
            <person name="Hong K.W."/>
        </authorList>
    </citation>
    <scope>NUCLEOTIDE SEQUENCE [LARGE SCALE GENOMIC DNA]</scope>
    <source>
        <strain evidence="3">M19</strain>
    </source>
</reference>
<evidence type="ECO:0008006" key="4">
    <source>
        <dbReference type="Google" id="ProtNLM"/>
    </source>
</evidence>
<keyword evidence="1" id="KW-0472">Membrane</keyword>
<feature type="transmembrane region" description="Helical" evidence="1">
    <location>
        <begin position="202"/>
        <end position="223"/>
    </location>
</feature>
<keyword evidence="1" id="KW-1133">Transmembrane helix</keyword>
<dbReference type="Pfam" id="PF06691">
    <property type="entry name" value="DUF1189"/>
    <property type="match status" value="1"/>
</dbReference>
<evidence type="ECO:0000313" key="2">
    <source>
        <dbReference type="EMBL" id="KZE45802.1"/>
    </source>
</evidence>
<name>A0A165JAV3_9BACI</name>
<dbReference type="InterPro" id="IPR009574">
    <property type="entry name" value="DUF1189"/>
</dbReference>
<feature type="transmembrane region" description="Helical" evidence="1">
    <location>
        <begin position="157"/>
        <end position="190"/>
    </location>
</feature>
<dbReference type="EMBL" id="LQQY01000034">
    <property type="protein sequence ID" value="KZE45802.1"/>
    <property type="molecule type" value="Genomic_DNA"/>
</dbReference>
<dbReference type="AlphaFoldDB" id="A0A165JAV3"/>
<protein>
    <recommendedName>
        <fullName evidence="4">DUF1189 domain-containing protein</fullName>
    </recommendedName>
</protein>